<keyword evidence="1" id="KW-0472">Membrane</keyword>
<evidence type="ECO:0008006" key="3">
    <source>
        <dbReference type="Google" id="ProtNLM"/>
    </source>
</evidence>
<comment type="caution">
    <text evidence="2">The sequence shown here is derived from an EMBL/GenBank/DDBJ whole genome shotgun (WGS) entry which is preliminary data.</text>
</comment>
<feature type="transmembrane region" description="Helical" evidence="1">
    <location>
        <begin position="87"/>
        <end position="107"/>
    </location>
</feature>
<proteinExistence type="predicted"/>
<sequence>MTTHNNTPKDQYHRAPLNGLLIGAIIGAVWAVVLLIIHVTTGRHHAYARISLMCFIFPLVGWITGLWGRTIKTCETPKKRKHKITTIGVTMATLTGLAMTIIYHTFICTADPHKFIPDGATFSSRAFVVYLVPLIMFPPAGWSLGVARGNIPQDDRSLVSKMSFEAVVALAGSVAIWYLLTAFLSILLFFGA</sequence>
<accession>A0A9X5LVK0</accession>
<feature type="transmembrane region" description="Helical" evidence="1">
    <location>
        <begin position="167"/>
        <end position="190"/>
    </location>
</feature>
<evidence type="ECO:0000256" key="1">
    <source>
        <dbReference type="SAM" id="Phobius"/>
    </source>
</evidence>
<keyword evidence="1" id="KW-0812">Transmembrane</keyword>
<protein>
    <recommendedName>
        <fullName evidence="3">Adhesion protein</fullName>
    </recommendedName>
</protein>
<dbReference type="AlphaFoldDB" id="A0A9X5LVK0"/>
<keyword evidence="1" id="KW-1133">Transmembrane helix</keyword>
<reference evidence="2" key="1">
    <citation type="submission" date="2014-05" db="EMBL/GenBank/DDBJ databases">
        <authorList>
            <person name="Jahns A.C."/>
            <person name="Eilers H."/>
            <person name="Alexeyev O.A."/>
        </authorList>
    </citation>
    <scope>NUCLEOTIDE SEQUENCE [LARGE SCALE GENOMIC DNA]</scope>
    <source>
        <strain evidence="2">DSM 20700</strain>
    </source>
</reference>
<gene>
    <name evidence="2" type="ORF">L860_01015</name>
</gene>
<feature type="transmembrane region" description="Helical" evidence="1">
    <location>
        <begin position="127"/>
        <end position="147"/>
    </location>
</feature>
<name>A0A9X5LVK0_9ACTN</name>
<dbReference type="RefSeq" id="WP_065860573.1">
    <property type="nucleotide sequence ID" value="NZ_JNBU02000024.1"/>
</dbReference>
<organism evidence="2">
    <name type="scientific">Cutibacterium granulosum DSM 20700</name>
    <dbReference type="NCBI Taxonomy" id="1160719"/>
    <lineage>
        <taxon>Bacteria</taxon>
        <taxon>Bacillati</taxon>
        <taxon>Actinomycetota</taxon>
        <taxon>Actinomycetes</taxon>
        <taxon>Propionibacteriales</taxon>
        <taxon>Propionibacteriaceae</taxon>
        <taxon>Cutibacterium</taxon>
    </lineage>
</organism>
<feature type="transmembrane region" description="Helical" evidence="1">
    <location>
        <begin position="46"/>
        <end position="67"/>
    </location>
</feature>
<dbReference type="EMBL" id="JNBU01000001">
    <property type="protein sequence ID" value="OCT43602.1"/>
    <property type="molecule type" value="Genomic_DNA"/>
</dbReference>
<feature type="transmembrane region" description="Helical" evidence="1">
    <location>
        <begin position="20"/>
        <end position="40"/>
    </location>
</feature>
<evidence type="ECO:0000313" key="2">
    <source>
        <dbReference type="EMBL" id="OCT43602.1"/>
    </source>
</evidence>